<dbReference type="OrthoDB" id="1872155at2759"/>
<dbReference type="FunCoup" id="A0A167JIA9">
    <property type="interactions" value="17"/>
</dbReference>
<dbReference type="Pfam" id="PF15630">
    <property type="entry name" value="CENP-S"/>
    <property type="match status" value="1"/>
</dbReference>
<dbReference type="InterPro" id="IPR009072">
    <property type="entry name" value="Histone-fold"/>
</dbReference>
<name>A0A167JIA9_PHYB8</name>
<evidence type="ECO:0008006" key="8">
    <source>
        <dbReference type="Google" id="ProtNLM"/>
    </source>
</evidence>
<dbReference type="STRING" id="763407.A0A167JIA9"/>
<reference evidence="7" key="1">
    <citation type="submission" date="2015-06" db="EMBL/GenBank/DDBJ databases">
        <title>Expansion of signal transduction pathways in fungi by whole-genome duplication.</title>
        <authorList>
            <consortium name="DOE Joint Genome Institute"/>
            <person name="Corrochano L.M."/>
            <person name="Kuo A."/>
            <person name="Marcet-Houben M."/>
            <person name="Polaino S."/>
            <person name="Salamov A."/>
            <person name="Villalobos J.M."/>
            <person name="Alvarez M.I."/>
            <person name="Avalos J."/>
            <person name="Benito E.P."/>
            <person name="Benoit I."/>
            <person name="Burger G."/>
            <person name="Camino L.P."/>
            <person name="Canovas D."/>
            <person name="Cerda-Olmedo E."/>
            <person name="Cheng J.-F."/>
            <person name="Dominguez A."/>
            <person name="Elias M."/>
            <person name="Eslava A.P."/>
            <person name="Glaser F."/>
            <person name="Grimwood J."/>
            <person name="Gutierrez G."/>
            <person name="Heitman J."/>
            <person name="Henrissat B."/>
            <person name="Iturriaga E.A."/>
            <person name="Lang B.F."/>
            <person name="Lavin J.L."/>
            <person name="Lee S."/>
            <person name="Li W."/>
            <person name="Lindquist E."/>
            <person name="Lopez-Garcia S."/>
            <person name="Luque E.M."/>
            <person name="Marcos A.T."/>
            <person name="Martin J."/>
            <person name="McCluskey K."/>
            <person name="Medina H.R."/>
            <person name="Miralles-Duran A."/>
            <person name="Miyazaki A."/>
            <person name="Munoz-Torres E."/>
            <person name="Oguiza J.A."/>
            <person name="Ohm R."/>
            <person name="Olmedo M."/>
            <person name="Orejas M."/>
            <person name="Ortiz-Castellanos L."/>
            <person name="Pisabarro A.G."/>
            <person name="Rodriguez-Romero J."/>
            <person name="Ruiz-Herrera J."/>
            <person name="Ruiz-Vazquez R."/>
            <person name="Sanz C."/>
            <person name="Schackwitz W."/>
            <person name="Schmutz J."/>
            <person name="Shahriari M."/>
            <person name="Shelest E."/>
            <person name="Silva-Franco F."/>
            <person name="Soanes D."/>
            <person name="Syed K."/>
            <person name="Tagua V.G."/>
            <person name="Talbot N.J."/>
            <person name="Thon M."/>
            <person name="De vries R.P."/>
            <person name="Wiebenga A."/>
            <person name="Yadav J.S."/>
            <person name="Braun E.L."/>
            <person name="Baker S."/>
            <person name="Garre V."/>
            <person name="Horwitz B."/>
            <person name="Torres-Martinez S."/>
            <person name="Idnurm A."/>
            <person name="Herrera-Estrella A."/>
            <person name="Gabaldon T."/>
            <person name="Grigoriev I.V."/>
        </authorList>
    </citation>
    <scope>NUCLEOTIDE SEQUENCE [LARGE SCALE GENOMIC DNA]</scope>
    <source>
        <strain evidence="7">NRRL 1555(-)</strain>
    </source>
</reference>
<accession>A0A167JIA9</accession>
<dbReference type="GO" id="GO:0003682">
    <property type="term" value="F:chromatin binding"/>
    <property type="evidence" value="ECO:0007669"/>
    <property type="project" value="TreeGrafter"/>
</dbReference>
<dbReference type="GeneID" id="29003082"/>
<dbReference type="PANTHER" id="PTHR22980">
    <property type="entry name" value="CORTISTATIN"/>
    <property type="match status" value="1"/>
</dbReference>
<evidence type="ECO:0000256" key="2">
    <source>
        <dbReference type="ARBA" id="ARBA00022763"/>
    </source>
</evidence>
<dbReference type="Proteomes" id="UP000077315">
    <property type="component" value="Unassembled WGS sequence"/>
</dbReference>
<dbReference type="RefSeq" id="XP_018284068.1">
    <property type="nucleotide sequence ID" value="XM_018442176.1"/>
</dbReference>
<protein>
    <recommendedName>
        <fullName evidence="8">Centromere protein S</fullName>
    </recommendedName>
</protein>
<dbReference type="GO" id="GO:0046982">
    <property type="term" value="F:protein heterodimerization activity"/>
    <property type="evidence" value="ECO:0007669"/>
    <property type="project" value="InterPro"/>
</dbReference>
<proteinExistence type="inferred from homology"/>
<dbReference type="EMBL" id="KV441006">
    <property type="protein sequence ID" value="OAD66028.1"/>
    <property type="molecule type" value="Genomic_DNA"/>
</dbReference>
<comment type="similarity">
    <text evidence="1">Belongs to the TAF9 family. CENP-S/MHF1 subfamily.</text>
</comment>
<feature type="region of interest" description="Disordered" evidence="5">
    <location>
        <begin position="99"/>
        <end position="150"/>
    </location>
</feature>
<evidence type="ECO:0000256" key="1">
    <source>
        <dbReference type="ARBA" id="ARBA00006612"/>
    </source>
</evidence>
<feature type="compositionally biased region" description="Acidic residues" evidence="5">
    <location>
        <begin position="117"/>
        <end position="150"/>
    </location>
</feature>
<dbReference type="AlphaFoldDB" id="A0A167JIA9"/>
<sequence length="150" mass="16914">MNPFANEPNEVNLQALYDAMWYYVEQQVIEEASSLGQTVTPEFIASLTEVVCRQAESMALDLEAFAKHAKRNTISMDDVKLCARRNPGLSELVTEIADDLTVQPKNKRRGDEITIGGEEDDDGDDDGDDDEEEEEGDDDEEGEEPEYDYR</sequence>
<organism evidence="6 7">
    <name type="scientific">Phycomyces blakesleeanus (strain ATCC 8743b / DSM 1359 / FGSC 10004 / NBRC 33097 / NRRL 1555)</name>
    <dbReference type="NCBI Taxonomy" id="763407"/>
    <lineage>
        <taxon>Eukaryota</taxon>
        <taxon>Fungi</taxon>
        <taxon>Fungi incertae sedis</taxon>
        <taxon>Mucoromycota</taxon>
        <taxon>Mucoromycotina</taxon>
        <taxon>Mucoromycetes</taxon>
        <taxon>Mucorales</taxon>
        <taxon>Phycomycetaceae</taxon>
        <taxon>Phycomyces</taxon>
    </lineage>
</organism>
<dbReference type="PANTHER" id="PTHR22980:SF0">
    <property type="entry name" value="CENTROMERE PROTEIN S"/>
    <property type="match status" value="1"/>
</dbReference>
<dbReference type="GO" id="GO:0000712">
    <property type="term" value="P:resolution of meiotic recombination intermediates"/>
    <property type="evidence" value="ECO:0007669"/>
    <property type="project" value="TreeGrafter"/>
</dbReference>
<dbReference type="GO" id="GO:0006281">
    <property type="term" value="P:DNA repair"/>
    <property type="evidence" value="ECO:0007669"/>
    <property type="project" value="UniProtKB-KW"/>
</dbReference>
<evidence type="ECO:0000256" key="4">
    <source>
        <dbReference type="ARBA" id="ARBA00023204"/>
    </source>
</evidence>
<evidence type="ECO:0000256" key="3">
    <source>
        <dbReference type="ARBA" id="ARBA00023125"/>
    </source>
</evidence>
<dbReference type="InterPro" id="IPR029003">
    <property type="entry name" value="CENP-S/Mhf1"/>
</dbReference>
<dbReference type="GO" id="GO:0003677">
    <property type="term" value="F:DNA binding"/>
    <property type="evidence" value="ECO:0007669"/>
    <property type="project" value="UniProtKB-KW"/>
</dbReference>
<dbReference type="InParanoid" id="A0A167JIA9"/>
<dbReference type="GO" id="GO:0071821">
    <property type="term" value="C:FANCM-MHF complex"/>
    <property type="evidence" value="ECO:0007669"/>
    <property type="project" value="InterPro"/>
</dbReference>
<dbReference type="CDD" id="cd22919">
    <property type="entry name" value="HFD_CENP-S"/>
    <property type="match status" value="1"/>
</dbReference>
<keyword evidence="2" id="KW-0227">DNA damage</keyword>
<dbReference type="VEuPathDB" id="FungiDB:PHYBLDRAFT_69870"/>
<dbReference type="SUPFAM" id="SSF47113">
    <property type="entry name" value="Histone-fold"/>
    <property type="match status" value="1"/>
</dbReference>
<keyword evidence="4" id="KW-0234">DNA repair</keyword>
<evidence type="ECO:0000256" key="5">
    <source>
        <dbReference type="SAM" id="MobiDB-lite"/>
    </source>
</evidence>
<gene>
    <name evidence="6" type="ORF">PHYBLDRAFT_69870</name>
</gene>
<keyword evidence="7" id="KW-1185">Reference proteome</keyword>
<evidence type="ECO:0000313" key="7">
    <source>
        <dbReference type="Proteomes" id="UP000077315"/>
    </source>
</evidence>
<dbReference type="GO" id="GO:0031297">
    <property type="term" value="P:replication fork processing"/>
    <property type="evidence" value="ECO:0007669"/>
    <property type="project" value="TreeGrafter"/>
</dbReference>
<evidence type="ECO:0000313" key="6">
    <source>
        <dbReference type="EMBL" id="OAD66028.1"/>
    </source>
</evidence>
<dbReference type="Gene3D" id="1.10.20.10">
    <property type="entry name" value="Histone, subunit A"/>
    <property type="match status" value="1"/>
</dbReference>
<keyword evidence="3" id="KW-0238">DNA-binding</keyword>